<proteinExistence type="predicted"/>
<accession>A0A7J5U4D5</accession>
<sequence length="160" mass="17427">MKRSFLFFALFLGLLTSCKQLSGKEAEVDPRDQYIGVYDDGGYTGQVFIGSIVSERPSGTVTITVGKAAAPKELTMSFLYNKGKQFEYTEKLTAELDGTKFTIIDKKSEQITVGVTTIDAPYQGKGEFADGTKFAMTTSSEKDQSGTIVKKVLGITGFKK</sequence>
<protein>
    <recommendedName>
        <fullName evidence="3">Lipoprotein</fullName>
    </recommendedName>
</protein>
<keyword evidence="2" id="KW-1185">Reference proteome</keyword>
<dbReference type="AlphaFoldDB" id="A0A7J5U4D5"/>
<dbReference type="Proteomes" id="UP000488299">
    <property type="component" value="Unassembled WGS sequence"/>
</dbReference>
<dbReference type="EMBL" id="WELI01000001">
    <property type="protein sequence ID" value="KAB7732699.1"/>
    <property type="molecule type" value="Genomic_DNA"/>
</dbReference>
<organism evidence="1 2">
    <name type="scientific">Rudanella paleaurantiibacter</name>
    <dbReference type="NCBI Taxonomy" id="2614655"/>
    <lineage>
        <taxon>Bacteria</taxon>
        <taxon>Pseudomonadati</taxon>
        <taxon>Bacteroidota</taxon>
        <taxon>Cytophagia</taxon>
        <taxon>Cytophagales</taxon>
        <taxon>Cytophagaceae</taxon>
        <taxon>Rudanella</taxon>
    </lineage>
</organism>
<dbReference type="RefSeq" id="WP_152122223.1">
    <property type="nucleotide sequence ID" value="NZ_WELI01000001.1"/>
</dbReference>
<gene>
    <name evidence="1" type="ORF">F5984_01745</name>
</gene>
<reference evidence="1 2" key="1">
    <citation type="submission" date="2019-10" db="EMBL/GenBank/DDBJ databases">
        <title>Rudanella paleaurantiibacter sp. nov., isolated from sludge.</title>
        <authorList>
            <person name="Xu S.Q."/>
        </authorList>
    </citation>
    <scope>NUCLEOTIDE SEQUENCE [LARGE SCALE GENOMIC DNA]</scope>
    <source>
        <strain evidence="1 2">HX-22-17</strain>
    </source>
</reference>
<name>A0A7J5U4D5_9BACT</name>
<evidence type="ECO:0008006" key="3">
    <source>
        <dbReference type="Google" id="ProtNLM"/>
    </source>
</evidence>
<evidence type="ECO:0000313" key="2">
    <source>
        <dbReference type="Proteomes" id="UP000488299"/>
    </source>
</evidence>
<evidence type="ECO:0000313" key="1">
    <source>
        <dbReference type="EMBL" id="KAB7732699.1"/>
    </source>
</evidence>
<comment type="caution">
    <text evidence="1">The sequence shown here is derived from an EMBL/GenBank/DDBJ whole genome shotgun (WGS) entry which is preliminary data.</text>
</comment>
<dbReference type="PROSITE" id="PS51257">
    <property type="entry name" value="PROKAR_LIPOPROTEIN"/>
    <property type="match status" value="1"/>
</dbReference>